<dbReference type="InterPro" id="IPR005064">
    <property type="entry name" value="BUG"/>
</dbReference>
<sequence length="331" mass="34165">MPNFNWNSVRRTIAAGVIGGLAAISAGTAMAEDYPDQPVTLVVGFPPGGSTDVVARILAGHMSETLGQPVLVENRPGAGGTVGISHVASSDPDGYTLGVSGVGASILIDALGRDTGYNIDSDLDVIGVMGTLGLVIAGRNGLEPQTLQELMEYAKANPEALTYGTSGVGTPGHLAMEYLKSLAGVEMLHIPYKGNTPLMNDVLGGHVDIAMLTTPGAAEQVRAGNIHPFAVSSPGRSSLMPDVPTVIESGFEGYTATLWNLLVAPKDTPAEAQDKLSAALNAAMQDEGVLEAYASKGLAPTLTTPQEASQFLADERAKWKSVIETAGVTKN</sequence>
<organism evidence="3 4">
    <name type="scientific">Roseibium algae</name>
    <dbReference type="NCBI Taxonomy" id="3123038"/>
    <lineage>
        <taxon>Bacteria</taxon>
        <taxon>Pseudomonadati</taxon>
        <taxon>Pseudomonadota</taxon>
        <taxon>Alphaproteobacteria</taxon>
        <taxon>Hyphomicrobiales</taxon>
        <taxon>Stappiaceae</taxon>
        <taxon>Roseibium</taxon>
    </lineage>
</organism>
<accession>A0ABU8TNI4</accession>
<keyword evidence="2" id="KW-0732">Signal</keyword>
<dbReference type="PANTHER" id="PTHR42928">
    <property type="entry name" value="TRICARBOXYLATE-BINDING PROTEIN"/>
    <property type="match status" value="1"/>
</dbReference>
<evidence type="ECO:0000256" key="2">
    <source>
        <dbReference type="SAM" id="SignalP"/>
    </source>
</evidence>
<dbReference type="CDD" id="cd07012">
    <property type="entry name" value="PBP2_Bug_TTT"/>
    <property type="match status" value="1"/>
</dbReference>
<feature type="chain" id="PRO_5045569735" evidence="2">
    <location>
        <begin position="32"/>
        <end position="331"/>
    </location>
</feature>
<evidence type="ECO:0000256" key="1">
    <source>
        <dbReference type="ARBA" id="ARBA00006987"/>
    </source>
</evidence>
<proteinExistence type="inferred from homology"/>
<dbReference type="PANTHER" id="PTHR42928:SF5">
    <property type="entry name" value="BLR1237 PROTEIN"/>
    <property type="match status" value="1"/>
</dbReference>
<feature type="signal peptide" evidence="2">
    <location>
        <begin position="1"/>
        <end position="31"/>
    </location>
</feature>
<evidence type="ECO:0000313" key="3">
    <source>
        <dbReference type="EMBL" id="MEJ8475728.1"/>
    </source>
</evidence>
<dbReference type="Gene3D" id="3.40.190.150">
    <property type="entry name" value="Bordetella uptake gene, domain 1"/>
    <property type="match status" value="1"/>
</dbReference>
<dbReference type="SUPFAM" id="SSF53850">
    <property type="entry name" value="Periplasmic binding protein-like II"/>
    <property type="match status" value="1"/>
</dbReference>
<dbReference type="Proteomes" id="UP001385499">
    <property type="component" value="Unassembled WGS sequence"/>
</dbReference>
<dbReference type="RefSeq" id="WP_340275938.1">
    <property type="nucleotide sequence ID" value="NZ_JBAKIA010000012.1"/>
</dbReference>
<reference evidence="3 4" key="1">
    <citation type="submission" date="2024-02" db="EMBL/GenBank/DDBJ databases">
        <title>Roseibium algae sp. nov., isolated from marine alga (Grateloupia sp.), showing potential in myo-inositol conversion.</title>
        <authorList>
            <person name="Wang Y."/>
        </authorList>
    </citation>
    <scope>NUCLEOTIDE SEQUENCE [LARGE SCALE GENOMIC DNA]</scope>
    <source>
        <strain evidence="3 4">H3510</strain>
    </source>
</reference>
<dbReference type="EMBL" id="JBAKIA010000012">
    <property type="protein sequence ID" value="MEJ8475728.1"/>
    <property type="molecule type" value="Genomic_DNA"/>
</dbReference>
<dbReference type="PIRSF" id="PIRSF017082">
    <property type="entry name" value="YflP"/>
    <property type="match status" value="1"/>
</dbReference>
<protein>
    <submittedName>
        <fullName evidence="3">Tripartite tricarboxylate transporter substrate binding protein</fullName>
    </submittedName>
</protein>
<keyword evidence="4" id="KW-1185">Reference proteome</keyword>
<evidence type="ECO:0000313" key="4">
    <source>
        <dbReference type="Proteomes" id="UP001385499"/>
    </source>
</evidence>
<comment type="caution">
    <text evidence="3">The sequence shown here is derived from an EMBL/GenBank/DDBJ whole genome shotgun (WGS) entry which is preliminary data.</text>
</comment>
<dbReference type="InterPro" id="IPR042100">
    <property type="entry name" value="Bug_dom1"/>
</dbReference>
<comment type="similarity">
    <text evidence="1">Belongs to the UPF0065 (bug) family.</text>
</comment>
<gene>
    <name evidence="3" type="ORF">V6575_16665</name>
</gene>
<dbReference type="Gene3D" id="3.40.190.10">
    <property type="entry name" value="Periplasmic binding protein-like II"/>
    <property type="match status" value="1"/>
</dbReference>
<name>A0ABU8TNI4_9HYPH</name>
<dbReference type="Pfam" id="PF03401">
    <property type="entry name" value="TctC"/>
    <property type="match status" value="1"/>
</dbReference>